<gene>
    <name evidence="2" type="ORF">G6F51_009879</name>
</gene>
<feature type="region of interest" description="Disordered" evidence="1">
    <location>
        <begin position="31"/>
        <end position="58"/>
    </location>
</feature>
<accession>A0A9P6Y3D2</accession>
<feature type="compositionally biased region" description="Basic and acidic residues" evidence="1">
    <location>
        <begin position="92"/>
        <end position="104"/>
    </location>
</feature>
<comment type="caution">
    <text evidence="2">The sequence shown here is derived from an EMBL/GenBank/DDBJ whole genome shotgun (WGS) entry which is preliminary data.</text>
</comment>
<sequence>MVIVLHYRRLKQVQSELTEDVLNLKRLDLGEASCKQDESNKSKLGQSPTPKLEQDEKYEDDINSIEDRFVEINMVEGDSEQTPQSQTSKLENAIKKPEEAKESIEQDSIDMSEMLKQDLE</sequence>
<dbReference type="AlphaFoldDB" id="A0A9P6Y3D2"/>
<feature type="compositionally biased region" description="Polar residues" evidence="1">
    <location>
        <begin position="80"/>
        <end position="90"/>
    </location>
</feature>
<dbReference type="Proteomes" id="UP000717996">
    <property type="component" value="Unassembled WGS sequence"/>
</dbReference>
<organism evidence="2 3">
    <name type="scientific">Rhizopus oryzae</name>
    <name type="common">Mucormycosis agent</name>
    <name type="synonym">Rhizopus arrhizus var. delemar</name>
    <dbReference type="NCBI Taxonomy" id="64495"/>
    <lineage>
        <taxon>Eukaryota</taxon>
        <taxon>Fungi</taxon>
        <taxon>Fungi incertae sedis</taxon>
        <taxon>Mucoromycota</taxon>
        <taxon>Mucoromycotina</taxon>
        <taxon>Mucoromycetes</taxon>
        <taxon>Mucorales</taxon>
        <taxon>Mucorineae</taxon>
        <taxon>Rhizopodaceae</taxon>
        <taxon>Rhizopus</taxon>
    </lineage>
</organism>
<dbReference type="EMBL" id="JAANIT010001907">
    <property type="protein sequence ID" value="KAG1538260.1"/>
    <property type="molecule type" value="Genomic_DNA"/>
</dbReference>
<reference evidence="2" key="1">
    <citation type="journal article" date="2020" name="Microb. Genom.">
        <title>Genetic diversity of clinical and environmental Mucorales isolates obtained from an investigation of mucormycosis cases among solid organ transplant recipients.</title>
        <authorList>
            <person name="Nguyen M.H."/>
            <person name="Kaul D."/>
            <person name="Muto C."/>
            <person name="Cheng S.J."/>
            <person name="Richter R.A."/>
            <person name="Bruno V.M."/>
            <person name="Liu G."/>
            <person name="Beyhan S."/>
            <person name="Sundermann A.J."/>
            <person name="Mounaud S."/>
            <person name="Pasculle A.W."/>
            <person name="Nierman W.C."/>
            <person name="Driscoll E."/>
            <person name="Cumbie R."/>
            <person name="Clancy C.J."/>
            <person name="Dupont C.L."/>
        </authorList>
    </citation>
    <scope>NUCLEOTIDE SEQUENCE</scope>
    <source>
        <strain evidence="2">GL16</strain>
    </source>
</reference>
<name>A0A9P6Y3D2_RHIOR</name>
<feature type="compositionally biased region" description="Basic and acidic residues" evidence="1">
    <location>
        <begin position="31"/>
        <end position="41"/>
    </location>
</feature>
<evidence type="ECO:0000313" key="2">
    <source>
        <dbReference type="EMBL" id="KAG1538260.1"/>
    </source>
</evidence>
<proteinExistence type="predicted"/>
<evidence type="ECO:0000256" key="1">
    <source>
        <dbReference type="SAM" id="MobiDB-lite"/>
    </source>
</evidence>
<evidence type="ECO:0000313" key="3">
    <source>
        <dbReference type="Proteomes" id="UP000717996"/>
    </source>
</evidence>
<protein>
    <submittedName>
        <fullName evidence="2">Uncharacterized protein</fullName>
    </submittedName>
</protein>
<feature type="region of interest" description="Disordered" evidence="1">
    <location>
        <begin position="75"/>
        <end position="120"/>
    </location>
</feature>